<gene>
    <name evidence="4" type="primary">todT</name>
    <name evidence="4" type="ORF">PSAL_015080</name>
</gene>
<dbReference type="InterPro" id="IPR016032">
    <property type="entry name" value="Sig_transdc_resp-reg_C-effctor"/>
</dbReference>
<dbReference type="Proteomes" id="UP000283786">
    <property type="component" value="Chromosome"/>
</dbReference>
<dbReference type="SMART" id="SM00448">
    <property type="entry name" value="REC"/>
    <property type="match status" value="1"/>
</dbReference>
<keyword evidence="2" id="KW-0238">DNA-binding</keyword>
<dbReference type="SMART" id="SM00421">
    <property type="entry name" value="HTH_LUXR"/>
    <property type="match status" value="1"/>
</dbReference>
<dbReference type="CDD" id="cd06170">
    <property type="entry name" value="LuxR_C_like"/>
    <property type="match status" value="1"/>
</dbReference>
<dbReference type="SUPFAM" id="SSF52172">
    <property type="entry name" value="CheY-like"/>
    <property type="match status" value="1"/>
</dbReference>
<dbReference type="Gene3D" id="3.40.50.2300">
    <property type="match status" value="1"/>
</dbReference>
<evidence type="ECO:0000256" key="3">
    <source>
        <dbReference type="ARBA" id="ARBA00023163"/>
    </source>
</evidence>
<evidence type="ECO:0000313" key="4">
    <source>
        <dbReference type="EMBL" id="QPM90273.1"/>
    </source>
</evidence>
<reference evidence="4 5" key="1">
    <citation type="submission" date="2020-08" db="EMBL/GenBank/DDBJ databases">
        <title>Genome sequence of Rhodobacteraceae bacterium Lw-13e.</title>
        <authorList>
            <person name="Poehlein A."/>
            <person name="Wolter L."/>
            <person name="Daniel R."/>
            <person name="Brinkhoff T."/>
        </authorList>
    </citation>
    <scope>NUCLEOTIDE SEQUENCE [LARGE SCALE GENOMIC DNA]</scope>
    <source>
        <strain evidence="4 5">Lw-13e</strain>
    </source>
</reference>
<name>A0A418SHU5_9RHOB</name>
<evidence type="ECO:0000313" key="5">
    <source>
        <dbReference type="Proteomes" id="UP000283786"/>
    </source>
</evidence>
<protein>
    <submittedName>
        <fullName evidence="4">Response regulator protein TodT</fullName>
    </submittedName>
</protein>
<dbReference type="PRINTS" id="PR00038">
    <property type="entry name" value="HTHLUXR"/>
</dbReference>
<accession>A0A418SHU5</accession>
<keyword evidence="1" id="KW-0805">Transcription regulation</keyword>
<dbReference type="PANTHER" id="PTHR44688:SF16">
    <property type="entry name" value="DNA-BINDING TRANSCRIPTIONAL ACTIVATOR DEVR_DOSR"/>
    <property type="match status" value="1"/>
</dbReference>
<dbReference type="Pfam" id="PF00072">
    <property type="entry name" value="Response_reg"/>
    <property type="match status" value="1"/>
</dbReference>
<dbReference type="GO" id="GO:0003677">
    <property type="term" value="F:DNA binding"/>
    <property type="evidence" value="ECO:0007669"/>
    <property type="project" value="UniProtKB-KW"/>
</dbReference>
<evidence type="ECO:0000256" key="1">
    <source>
        <dbReference type="ARBA" id="ARBA00023015"/>
    </source>
</evidence>
<sequence>MVAETTIRDTTVHLVDDDRSLGVALGRLLRAEGYACELHGSAEAFLGAYDPSRPACALIDINLPGMDGFEVQSRLAALDARCPVIFITGAGSIPASVRAMKAGAVDFLSKPISAEALLAAIDDAQDRYRRDTTDAAGRQDLDRALGSLTPRERDVLDGVEKGLLNKQIAAELGIAEKTVKVHRGRVMKKLGVRTLADLFRKVWLMRE</sequence>
<dbReference type="RefSeq" id="WP_119838802.1">
    <property type="nucleotide sequence ID" value="NZ_CP060436.1"/>
</dbReference>
<dbReference type="InterPro" id="IPR001789">
    <property type="entry name" value="Sig_transdc_resp-reg_receiver"/>
</dbReference>
<proteinExistence type="predicted"/>
<dbReference type="InterPro" id="IPR036388">
    <property type="entry name" value="WH-like_DNA-bd_sf"/>
</dbReference>
<dbReference type="PROSITE" id="PS50110">
    <property type="entry name" value="RESPONSE_REGULATORY"/>
    <property type="match status" value="1"/>
</dbReference>
<keyword evidence="5" id="KW-1185">Reference proteome</keyword>
<dbReference type="AlphaFoldDB" id="A0A418SHU5"/>
<dbReference type="EMBL" id="CP060436">
    <property type="protein sequence ID" value="QPM90273.1"/>
    <property type="molecule type" value="Genomic_DNA"/>
</dbReference>
<dbReference type="PANTHER" id="PTHR44688">
    <property type="entry name" value="DNA-BINDING TRANSCRIPTIONAL ACTIVATOR DEVR_DOSR"/>
    <property type="match status" value="1"/>
</dbReference>
<dbReference type="InterPro" id="IPR011006">
    <property type="entry name" value="CheY-like_superfamily"/>
</dbReference>
<organism evidence="4 5">
    <name type="scientific">Pseudooceanicola algae</name>
    <dbReference type="NCBI Taxonomy" id="1537215"/>
    <lineage>
        <taxon>Bacteria</taxon>
        <taxon>Pseudomonadati</taxon>
        <taxon>Pseudomonadota</taxon>
        <taxon>Alphaproteobacteria</taxon>
        <taxon>Rhodobacterales</taxon>
        <taxon>Paracoccaceae</taxon>
        <taxon>Pseudooceanicola</taxon>
    </lineage>
</organism>
<evidence type="ECO:0000256" key="2">
    <source>
        <dbReference type="ARBA" id="ARBA00023125"/>
    </source>
</evidence>
<dbReference type="Gene3D" id="1.10.10.10">
    <property type="entry name" value="Winged helix-like DNA-binding domain superfamily/Winged helix DNA-binding domain"/>
    <property type="match status" value="1"/>
</dbReference>
<dbReference type="OrthoDB" id="9782655at2"/>
<dbReference type="Pfam" id="PF00196">
    <property type="entry name" value="GerE"/>
    <property type="match status" value="1"/>
</dbReference>
<dbReference type="InterPro" id="IPR000792">
    <property type="entry name" value="Tscrpt_reg_LuxR_C"/>
</dbReference>
<keyword evidence="3" id="KW-0804">Transcription</keyword>
<dbReference type="SUPFAM" id="SSF46894">
    <property type="entry name" value="C-terminal effector domain of the bipartite response regulators"/>
    <property type="match status" value="1"/>
</dbReference>
<dbReference type="PROSITE" id="PS00622">
    <property type="entry name" value="HTH_LUXR_1"/>
    <property type="match status" value="1"/>
</dbReference>
<dbReference type="GO" id="GO:0000160">
    <property type="term" value="P:phosphorelay signal transduction system"/>
    <property type="evidence" value="ECO:0007669"/>
    <property type="project" value="InterPro"/>
</dbReference>
<dbReference type="GO" id="GO:0006355">
    <property type="term" value="P:regulation of DNA-templated transcription"/>
    <property type="evidence" value="ECO:0007669"/>
    <property type="project" value="InterPro"/>
</dbReference>
<dbReference type="KEGG" id="palw:PSAL_015080"/>
<dbReference type="PROSITE" id="PS50043">
    <property type="entry name" value="HTH_LUXR_2"/>
    <property type="match status" value="1"/>
</dbReference>